<comment type="caution">
    <text evidence="1">The sequence shown here is derived from an EMBL/GenBank/DDBJ whole genome shotgun (WGS) entry which is preliminary data.</text>
</comment>
<dbReference type="Proteomes" id="UP001208649">
    <property type="component" value="Unassembled WGS sequence"/>
</dbReference>
<evidence type="ECO:0000313" key="1">
    <source>
        <dbReference type="EMBL" id="MCU7615707.1"/>
    </source>
</evidence>
<evidence type="ECO:0000313" key="2">
    <source>
        <dbReference type="Proteomes" id="UP001208649"/>
    </source>
</evidence>
<dbReference type="EMBL" id="JAOTEM010000001">
    <property type="protein sequence ID" value="MCU7615707.1"/>
    <property type="molecule type" value="Genomic_DNA"/>
</dbReference>
<dbReference type="RefSeq" id="WP_263000893.1">
    <property type="nucleotide sequence ID" value="NZ_JAOTEM010000001.1"/>
</dbReference>
<sequence length="81" mass="9639">MLKKVFLFIIIFLNSNFLSGQNQYSKRELERLQNQTHLCSEPTSSTTTTAKDWYEMEYVEDKNLVLIIKSKIKTVKFFLKK</sequence>
<keyword evidence="2" id="KW-1185">Reference proteome</keyword>
<accession>A0ABT2W392</accession>
<name>A0ABT2W392_9FLAO</name>
<reference evidence="2" key="1">
    <citation type="submission" date="2023-07" db="EMBL/GenBank/DDBJ databases">
        <title>Chryseobacterium sp. strain PBS4-4 Genome sequencing and assembly.</title>
        <authorList>
            <person name="Jung Y."/>
        </authorList>
    </citation>
    <scope>NUCLEOTIDE SEQUENCE [LARGE SCALE GENOMIC DNA]</scope>
    <source>
        <strain evidence="2">PBS4-4</strain>
    </source>
</reference>
<organism evidence="1 2">
    <name type="scientific">Chryseobacterium edaphi</name>
    <dbReference type="NCBI Taxonomy" id="2976532"/>
    <lineage>
        <taxon>Bacteria</taxon>
        <taxon>Pseudomonadati</taxon>
        <taxon>Bacteroidota</taxon>
        <taxon>Flavobacteriia</taxon>
        <taxon>Flavobacteriales</taxon>
        <taxon>Weeksellaceae</taxon>
        <taxon>Chryseobacterium group</taxon>
        <taxon>Chryseobacterium</taxon>
    </lineage>
</organism>
<protein>
    <submittedName>
        <fullName evidence="1">Uncharacterized protein</fullName>
    </submittedName>
</protein>
<proteinExistence type="predicted"/>
<gene>
    <name evidence="1" type="ORF">NZ698_00735</name>
</gene>